<evidence type="ECO:0000256" key="4">
    <source>
        <dbReference type="PROSITE-ProRule" id="PRU00094"/>
    </source>
</evidence>
<dbReference type="InterPro" id="IPR013088">
    <property type="entry name" value="Znf_NHR/GATA"/>
</dbReference>
<feature type="signal peptide" evidence="5">
    <location>
        <begin position="1"/>
        <end position="22"/>
    </location>
</feature>
<gene>
    <name evidence="7" type="ORF">MENT_LOCUS47270</name>
</gene>
<dbReference type="GO" id="GO:0043565">
    <property type="term" value="F:sequence-specific DNA binding"/>
    <property type="evidence" value="ECO:0007669"/>
    <property type="project" value="InterPro"/>
</dbReference>
<comment type="caution">
    <text evidence="7">The sequence shown here is derived from an EMBL/GenBank/DDBJ whole genome shotgun (WGS) entry which is preliminary data.</text>
</comment>
<keyword evidence="4" id="KW-0863">Zinc-finger</keyword>
<keyword evidence="4" id="KW-0479">Metal-binding</keyword>
<evidence type="ECO:0000313" key="8">
    <source>
        <dbReference type="Proteomes" id="UP000580250"/>
    </source>
</evidence>
<dbReference type="InterPro" id="IPR000679">
    <property type="entry name" value="Znf_GATA"/>
</dbReference>
<dbReference type="Proteomes" id="UP000580250">
    <property type="component" value="Unassembled WGS sequence"/>
</dbReference>
<protein>
    <recommendedName>
        <fullName evidence="6">GATA-type domain-containing protein</fullName>
    </recommendedName>
</protein>
<evidence type="ECO:0000256" key="1">
    <source>
        <dbReference type="ARBA" id="ARBA00023015"/>
    </source>
</evidence>
<keyword evidence="5" id="KW-0732">Signal</keyword>
<dbReference type="GO" id="GO:0006355">
    <property type="term" value="P:regulation of DNA-templated transcription"/>
    <property type="evidence" value="ECO:0007669"/>
    <property type="project" value="InterPro"/>
</dbReference>
<dbReference type="PROSITE" id="PS50114">
    <property type="entry name" value="GATA_ZN_FINGER_2"/>
    <property type="match status" value="1"/>
</dbReference>
<dbReference type="Gene3D" id="3.30.50.10">
    <property type="entry name" value="Erythroid Transcription Factor GATA-1, subunit A"/>
    <property type="match status" value="1"/>
</dbReference>
<proteinExistence type="predicted"/>
<accession>A0A6V7X501</accession>
<dbReference type="EMBL" id="CAJEWN010001098">
    <property type="protein sequence ID" value="CAD2194265.1"/>
    <property type="molecule type" value="Genomic_DNA"/>
</dbReference>
<keyword evidence="2" id="KW-0804">Transcription</keyword>
<evidence type="ECO:0000256" key="3">
    <source>
        <dbReference type="ARBA" id="ARBA00023242"/>
    </source>
</evidence>
<dbReference type="AlphaFoldDB" id="A0A6V7X501"/>
<dbReference type="SUPFAM" id="SSF57716">
    <property type="entry name" value="Glucocorticoid receptor-like (DNA-binding domain)"/>
    <property type="match status" value="1"/>
</dbReference>
<feature type="domain" description="GATA-type" evidence="6">
    <location>
        <begin position="215"/>
        <end position="257"/>
    </location>
</feature>
<evidence type="ECO:0000256" key="5">
    <source>
        <dbReference type="SAM" id="SignalP"/>
    </source>
</evidence>
<evidence type="ECO:0000256" key="2">
    <source>
        <dbReference type="ARBA" id="ARBA00023163"/>
    </source>
</evidence>
<name>A0A6V7X501_MELEN</name>
<dbReference type="GO" id="GO:0008270">
    <property type="term" value="F:zinc ion binding"/>
    <property type="evidence" value="ECO:0007669"/>
    <property type="project" value="UniProtKB-KW"/>
</dbReference>
<organism evidence="7 8">
    <name type="scientific">Meloidogyne enterolobii</name>
    <name type="common">Root-knot nematode worm</name>
    <name type="synonym">Meloidogyne mayaguensis</name>
    <dbReference type="NCBI Taxonomy" id="390850"/>
    <lineage>
        <taxon>Eukaryota</taxon>
        <taxon>Metazoa</taxon>
        <taxon>Ecdysozoa</taxon>
        <taxon>Nematoda</taxon>
        <taxon>Chromadorea</taxon>
        <taxon>Rhabditida</taxon>
        <taxon>Tylenchina</taxon>
        <taxon>Tylenchomorpha</taxon>
        <taxon>Tylenchoidea</taxon>
        <taxon>Meloidogynidae</taxon>
        <taxon>Meloidogyninae</taxon>
        <taxon>Meloidogyne</taxon>
    </lineage>
</organism>
<evidence type="ECO:0000313" key="7">
    <source>
        <dbReference type="EMBL" id="CAD2194265.1"/>
    </source>
</evidence>
<keyword evidence="3" id="KW-0539">Nucleus</keyword>
<evidence type="ECO:0000259" key="6">
    <source>
        <dbReference type="PROSITE" id="PS50114"/>
    </source>
</evidence>
<feature type="chain" id="PRO_5028299883" description="GATA-type domain-containing protein" evidence="5">
    <location>
        <begin position="23"/>
        <end position="272"/>
    </location>
</feature>
<keyword evidence="4" id="KW-0862">Zinc</keyword>
<sequence length="272" mass="32990">MIKFNFIILIYLIILLKIQCLGRHTSVEVEIIDDWKEKREFIYLKYVEIKDRFVMKTIEKQNNQHDSLNKNIEEYLRPIDLNLDKNMFEVEISDRSDYIPSDQLKKNILFEITNNEIIQNFMPGLEKMVLRNNKFIENNKYYETSILYKSEKNNNFDLIEENIKDYKNKILSSYWSEINLIGYKIELLQKQNVENTKELESRIIYVANKIREIIEGNKLNCFNCRVTQTKHWYRFLKEPYLCQSCHEYKIYNGKMRPEGSIYQNKMVQNIKL</sequence>
<keyword evidence="1" id="KW-0805">Transcription regulation</keyword>
<reference evidence="7 8" key="1">
    <citation type="submission" date="2020-08" db="EMBL/GenBank/DDBJ databases">
        <authorList>
            <person name="Koutsovoulos G."/>
            <person name="Danchin GJ E."/>
        </authorList>
    </citation>
    <scope>NUCLEOTIDE SEQUENCE [LARGE SCALE GENOMIC DNA]</scope>
</reference>